<dbReference type="GO" id="GO:0004803">
    <property type="term" value="F:transposase activity"/>
    <property type="evidence" value="ECO:0007669"/>
    <property type="project" value="InterPro"/>
</dbReference>
<dbReference type="InterPro" id="IPR002513">
    <property type="entry name" value="Tn3_Tnp_DDE_dom"/>
</dbReference>
<evidence type="ECO:0000313" key="2">
    <source>
        <dbReference type="EMBL" id="GGO99294.1"/>
    </source>
</evidence>
<proteinExistence type="predicted"/>
<protein>
    <recommendedName>
        <fullName evidence="1">Tn3 transposase DDE domain-containing protein</fullName>
    </recommendedName>
</protein>
<dbReference type="AlphaFoldDB" id="A0A918E2G1"/>
<feature type="domain" description="Tn3 transposase DDE" evidence="1">
    <location>
        <begin position="5"/>
        <end position="72"/>
    </location>
</feature>
<dbReference type="Proteomes" id="UP000641932">
    <property type="component" value="Unassembled WGS sequence"/>
</dbReference>
<dbReference type="EMBL" id="BMMS01000044">
    <property type="protein sequence ID" value="GGO99294.1"/>
    <property type="molecule type" value="Genomic_DNA"/>
</dbReference>
<reference evidence="2" key="2">
    <citation type="submission" date="2020-09" db="EMBL/GenBank/DDBJ databases">
        <authorList>
            <person name="Sun Q."/>
            <person name="Zhou Y."/>
        </authorList>
    </citation>
    <scope>NUCLEOTIDE SEQUENCE</scope>
    <source>
        <strain evidence="2">CGMCC 4.7201</strain>
    </source>
</reference>
<sequence length="92" mass="10497">MFASDVLQDNDPDHQEKTIKFNELLANCLIFHTPVDITKVANDLIDEGWEVDPVDLATVTPYITSKTRRFGTWHLDMEPPENEAVGRLRMVA</sequence>
<evidence type="ECO:0000259" key="1">
    <source>
        <dbReference type="Pfam" id="PF01526"/>
    </source>
</evidence>
<evidence type="ECO:0000313" key="3">
    <source>
        <dbReference type="Proteomes" id="UP000641932"/>
    </source>
</evidence>
<dbReference type="Pfam" id="PF01526">
    <property type="entry name" value="DDE_Tnp_Tn3"/>
    <property type="match status" value="1"/>
</dbReference>
<keyword evidence="3" id="KW-1185">Reference proteome</keyword>
<name>A0A918E2G1_9ACTN</name>
<accession>A0A918E2G1</accession>
<comment type="caution">
    <text evidence="2">The sequence shown here is derived from an EMBL/GenBank/DDBJ whole genome shotgun (WGS) entry which is preliminary data.</text>
</comment>
<reference evidence="2" key="1">
    <citation type="journal article" date="2014" name="Int. J. Syst. Evol. Microbiol.">
        <title>Complete genome sequence of Corynebacterium casei LMG S-19264T (=DSM 44701T), isolated from a smear-ripened cheese.</title>
        <authorList>
            <consortium name="US DOE Joint Genome Institute (JGI-PGF)"/>
            <person name="Walter F."/>
            <person name="Albersmeier A."/>
            <person name="Kalinowski J."/>
            <person name="Ruckert C."/>
        </authorList>
    </citation>
    <scope>NUCLEOTIDE SEQUENCE</scope>
    <source>
        <strain evidence="2">CGMCC 4.7201</strain>
    </source>
</reference>
<dbReference type="GO" id="GO:0006313">
    <property type="term" value="P:DNA transposition"/>
    <property type="evidence" value="ECO:0007669"/>
    <property type="project" value="InterPro"/>
</dbReference>
<gene>
    <name evidence="2" type="ORF">GCM10012280_65420</name>
</gene>
<organism evidence="2 3">
    <name type="scientific">Wenjunlia tyrosinilytica</name>
    <dbReference type="NCBI Taxonomy" id="1544741"/>
    <lineage>
        <taxon>Bacteria</taxon>
        <taxon>Bacillati</taxon>
        <taxon>Actinomycetota</taxon>
        <taxon>Actinomycetes</taxon>
        <taxon>Kitasatosporales</taxon>
        <taxon>Streptomycetaceae</taxon>
        <taxon>Wenjunlia</taxon>
    </lineage>
</organism>